<proteinExistence type="predicted"/>
<dbReference type="SMART" id="SM01118">
    <property type="entry name" value="CYTH"/>
    <property type="match status" value="1"/>
</dbReference>
<evidence type="ECO:0000259" key="1">
    <source>
        <dbReference type="PROSITE" id="PS51707"/>
    </source>
</evidence>
<evidence type="ECO:0000313" key="2">
    <source>
        <dbReference type="EMBL" id="TWI53286.1"/>
    </source>
</evidence>
<feature type="domain" description="CYTH" evidence="1">
    <location>
        <begin position="4"/>
        <end position="192"/>
    </location>
</feature>
<dbReference type="Gene3D" id="2.40.320.10">
    <property type="entry name" value="Hypothetical Protein Pfu-838710-001"/>
    <property type="match status" value="1"/>
</dbReference>
<comment type="caution">
    <text evidence="2">The sequence shown here is derived from an EMBL/GenBank/DDBJ whole genome shotgun (WGS) entry which is preliminary data.</text>
</comment>
<evidence type="ECO:0000313" key="3">
    <source>
        <dbReference type="Proteomes" id="UP000315711"/>
    </source>
</evidence>
<accession>A0A562QB92</accession>
<dbReference type="InterPro" id="IPR009195">
    <property type="entry name" value="Uncharacterised_YjbK"/>
</dbReference>
<dbReference type="CDD" id="cd07762">
    <property type="entry name" value="CYTH-like_Pase_1"/>
    <property type="match status" value="1"/>
</dbReference>
<dbReference type="Pfam" id="PF01928">
    <property type="entry name" value="CYTH"/>
    <property type="match status" value="1"/>
</dbReference>
<dbReference type="RefSeq" id="WP_144451605.1">
    <property type="nucleotide sequence ID" value="NZ_VLKZ01000013.1"/>
</dbReference>
<reference evidence="2 3" key="1">
    <citation type="journal article" date="2015" name="Stand. Genomic Sci.">
        <title>Genomic Encyclopedia of Bacterial and Archaeal Type Strains, Phase III: the genomes of soil and plant-associated and newly described type strains.</title>
        <authorList>
            <person name="Whitman W.B."/>
            <person name="Woyke T."/>
            <person name="Klenk H.P."/>
            <person name="Zhou Y."/>
            <person name="Lilburn T.G."/>
            <person name="Beck B.J."/>
            <person name="De Vos P."/>
            <person name="Vandamme P."/>
            <person name="Eisen J.A."/>
            <person name="Garrity G."/>
            <person name="Hugenholtz P."/>
            <person name="Kyrpides N.C."/>
        </authorList>
    </citation>
    <scope>NUCLEOTIDE SEQUENCE [LARGE SCALE GENOMIC DNA]</scope>
    <source>
        <strain evidence="2 3">CGMCC 1.10116</strain>
    </source>
</reference>
<dbReference type="PIRSF" id="PIRSF012526">
    <property type="entry name" value="CYTH_UCP012526"/>
    <property type="match status" value="1"/>
</dbReference>
<sequence length="194" mass="22671">MVQEIEIEAKSMVAEQGYHILLKGFNLKETDAVTQHNHYFETPNFSLKEKGSALRIREKNAIYTLTLKQPHNVGKLETHQTISEAEWQEAMANHQLPLGNVYRQLESLNIPITQLQYVGCLMTSRIEMNYNNGILCFDKSHYFDQIDYEIEFEGTNELHAQNTLLTLLAEYDLSPLPTENKVRRFFRRKHEIVK</sequence>
<dbReference type="Proteomes" id="UP000315711">
    <property type="component" value="Unassembled WGS sequence"/>
</dbReference>
<keyword evidence="3" id="KW-1185">Reference proteome</keyword>
<gene>
    <name evidence="2" type="ORF">IQ10_03420</name>
</gene>
<organism evidence="2 3">
    <name type="scientific">Halalkalibacter nanhaiisediminis</name>
    <dbReference type="NCBI Taxonomy" id="688079"/>
    <lineage>
        <taxon>Bacteria</taxon>
        <taxon>Bacillati</taxon>
        <taxon>Bacillota</taxon>
        <taxon>Bacilli</taxon>
        <taxon>Bacillales</taxon>
        <taxon>Bacillaceae</taxon>
        <taxon>Halalkalibacter</taxon>
    </lineage>
</organism>
<name>A0A562QB92_9BACI</name>
<dbReference type="EMBL" id="VLKZ01000013">
    <property type="protein sequence ID" value="TWI53286.1"/>
    <property type="molecule type" value="Genomic_DNA"/>
</dbReference>
<dbReference type="InterPro" id="IPR023577">
    <property type="entry name" value="CYTH_domain"/>
</dbReference>
<dbReference type="OrthoDB" id="384378at2"/>
<dbReference type="AlphaFoldDB" id="A0A562QB92"/>
<protein>
    <submittedName>
        <fullName evidence="2">Uncharacterized protein YjbK</fullName>
    </submittedName>
</protein>
<dbReference type="InterPro" id="IPR033469">
    <property type="entry name" value="CYTH-like_dom_sf"/>
</dbReference>
<dbReference type="PROSITE" id="PS51707">
    <property type="entry name" value="CYTH"/>
    <property type="match status" value="1"/>
</dbReference>
<dbReference type="SUPFAM" id="SSF55154">
    <property type="entry name" value="CYTH-like phosphatases"/>
    <property type="match status" value="1"/>
</dbReference>